<dbReference type="EMBL" id="WJKJ01000250">
    <property type="protein sequence ID" value="MBD3365058.1"/>
    <property type="molecule type" value="Genomic_DNA"/>
</dbReference>
<accession>A0A9D5K9N9</accession>
<dbReference type="AlphaFoldDB" id="A0A9D5K9N9"/>
<keyword evidence="1" id="KW-0472">Membrane</keyword>
<organism evidence="2 3">
    <name type="scientific">candidate division WOR-3 bacterium</name>
    <dbReference type="NCBI Taxonomy" id="2052148"/>
    <lineage>
        <taxon>Bacteria</taxon>
        <taxon>Bacteria division WOR-3</taxon>
    </lineage>
</organism>
<feature type="transmembrane region" description="Helical" evidence="1">
    <location>
        <begin position="122"/>
        <end position="149"/>
    </location>
</feature>
<name>A0A9D5K9N9_UNCW3</name>
<dbReference type="Proteomes" id="UP000630660">
    <property type="component" value="Unassembled WGS sequence"/>
</dbReference>
<sequence>MEPVTGTLPDEELMGSIRKRIKQTALWLKLVALGCAGFIVFESLLFALSLWALPGNDDLAGSLISRGVSWQSVIPWLLNTIFYVACGILAMGAARQGEKYISTSLIENLIDYHRKLRYISTVWRILTIVILVWMVVITFIGFFIVITIIR</sequence>
<evidence type="ECO:0000256" key="1">
    <source>
        <dbReference type="SAM" id="Phobius"/>
    </source>
</evidence>
<feature type="transmembrane region" description="Helical" evidence="1">
    <location>
        <begin position="26"/>
        <end position="53"/>
    </location>
</feature>
<evidence type="ECO:0000313" key="3">
    <source>
        <dbReference type="Proteomes" id="UP000630660"/>
    </source>
</evidence>
<reference evidence="2" key="1">
    <citation type="submission" date="2019-11" db="EMBL/GenBank/DDBJ databases">
        <title>Microbial mats filling the niche in hypersaline microbial mats.</title>
        <authorList>
            <person name="Wong H.L."/>
            <person name="Macleod F.I."/>
            <person name="White R.A. III"/>
            <person name="Burns B.P."/>
        </authorList>
    </citation>
    <scope>NUCLEOTIDE SEQUENCE</scope>
    <source>
        <strain evidence="2">Bin_327</strain>
    </source>
</reference>
<keyword evidence="1" id="KW-1133">Transmembrane helix</keyword>
<comment type="caution">
    <text evidence="2">The sequence shown here is derived from an EMBL/GenBank/DDBJ whole genome shotgun (WGS) entry which is preliminary data.</text>
</comment>
<keyword evidence="1" id="KW-0812">Transmembrane</keyword>
<gene>
    <name evidence="2" type="ORF">GF359_07565</name>
</gene>
<evidence type="ECO:0000313" key="2">
    <source>
        <dbReference type="EMBL" id="MBD3365058.1"/>
    </source>
</evidence>
<feature type="transmembrane region" description="Helical" evidence="1">
    <location>
        <begin position="73"/>
        <end position="94"/>
    </location>
</feature>
<proteinExistence type="predicted"/>
<protein>
    <submittedName>
        <fullName evidence="2">Uncharacterized protein</fullName>
    </submittedName>
</protein>